<evidence type="ECO:0000256" key="4">
    <source>
        <dbReference type="ARBA" id="ARBA00023143"/>
    </source>
</evidence>
<dbReference type="RefSeq" id="WP_012009953.1">
    <property type="nucleotide sequence ID" value="NZ_CANLYP010000008.1"/>
</dbReference>
<dbReference type="GO" id="GO:0030694">
    <property type="term" value="C:bacterial-type flagellum basal body, rod"/>
    <property type="evidence" value="ECO:0007669"/>
    <property type="project" value="UniProtKB-UniRule"/>
</dbReference>
<accession>A0AAE3WI81</accession>
<dbReference type="PANTHER" id="PTHR30435:SF2">
    <property type="entry name" value="FLAGELLAR BASAL-BODY ROD PROTEIN FLGC"/>
    <property type="match status" value="1"/>
</dbReference>
<evidence type="ECO:0000313" key="11">
    <source>
        <dbReference type="Proteomes" id="UP000031978"/>
    </source>
</evidence>
<evidence type="ECO:0000256" key="2">
    <source>
        <dbReference type="ARBA" id="ARBA00009677"/>
    </source>
</evidence>
<evidence type="ECO:0000256" key="1">
    <source>
        <dbReference type="ARBA" id="ARBA00004117"/>
    </source>
</evidence>
<dbReference type="GO" id="GO:0071978">
    <property type="term" value="P:bacterial-type flagellum-dependent swarming motility"/>
    <property type="evidence" value="ECO:0007669"/>
    <property type="project" value="TreeGrafter"/>
</dbReference>
<reference evidence="10" key="2">
    <citation type="submission" date="2019-07" db="EMBL/GenBank/DDBJ databases">
        <title>Phylogenomic Reclassification of ATCC Bacillus Strains and Various Taxa within the Genus Bacillus.</title>
        <authorList>
            <person name="Riojas M.A."/>
            <person name="Frank A.M."/>
            <person name="Fenn S.L."/>
            <person name="King S."/>
            <person name="Brower S."/>
            <person name="Hazbon M.H."/>
        </authorList>
    </citation>
    <scope>NUCLEOTIDE SEQUENCE</scope>
    <source>
        <strain evidence="10">ATCC 27142</strain>
    </source>
</reference>
<feature type="domain" description="Flagellar basal-body/hook protein C-terminal" evidence="8">
    <location>
        <begin position="104"/>
        <end position="147"/>
    </location>
</feature>
<evidence type="ECO:0000313" key="12">
    <source>
        <dbReference type="Proteomes" id="UP001182042"/>
    </source>
</evidence>
<dbReference type="Proteomes" id="UP001182042">
    <property type="component" value="Unassembled WGS sequence"/>
</dbReference>
<comment type="subcellular location">
    <subcellularLocation>
        <location evidence="1 6">Bacterial flagellum basal body</location>
    </subcellularLocation>
</comment>
<dbReference type="InterPro" id="IPR006299">
    <property type="entry name" value="FlgC"/>
</dbReference>
<dbReference type="InterPro" id="IPR001444">
    <property type="entry name" value="Flag_bb_rod_N"/>
</dbReference>
<keyword evidence="10" id="KW-0282">Flagellum</keyword>
<dbReference type="AlphaFoldDB" id="A0AAE3WI81"/>
<dbReference type="PROSITE" id="PS00588">
    <property type="entry name" value="FLAGELLA_BB_ROD"/>
    <property type="match status" value="1"/>
</dbReference>
<dbReference type="Pfam" id="PF06429">
    <property type="entry name" value="Flg_bbr_C"/>
    <property type="match status" value="1"/>
</dbReference>
<evidence type="ECO:0000313" key="10">
    <source>
        <dbReference type="EMBL" id="MDR4249450.1"/>
    </source>
</evidence>
<comment type="subunit">
    <text evidence="5 6">The basal body constitutes a major portion of the flagellar organelle and consists of four rings (L,P,S, and M) mounted on a central rod. The rod consists of about 26 subunits of FlgG in the distal portion, and FlgB, FlgC and FlgF are thought to build up the proximal portion of the rod with about 6 subunits each.</text>
</comment>
<sequence length="150" mass="16296">MSIFSGVNASASALTAQRLRMDVVSSNLANMDTTRAKQVDGNWEPYRRKLVTLQPSGESFSSILNSSMNSSGKLGNGVKATKITEDETPFNLQYDPTNPDANENGYVQTPNVDPLKEMVDLISSSRSYEANVTALNANKSMLMKALEIGK</sequence>
<dbReference type="InterPro" id="IPR019776">
    <property type="entry name" value="Flagellar_basal_body_rod_CS"/>
</dbReference>
<evidence type="ECO:0000259" key="7">
    <source>
        <dbReference type="Pfam" id="PF00460"/>
    </source>
</evidence>
<evidence type="ECO:0000256" key="5">
    <source>
        <dbReference type="ARBA" id="ARBA00025933"/>
    </source>
</evidence>
<dbReference type="GeneID" id="5620780"/>
<dbReference type="NCBIfam" id="TIGR01395">
    <property type="entry name" value="FlgC"/>
    <property type="match status" value="1"/>
</dbReference>
<comment type="similarity">
    <text evidence="2">Belongs to the flagella basal body rod proteins family.</text>
</comment>
<comment type="caution">
    <text evidence="10">The sequence shown here is derived from an EMBL/GenBank/DDBJ whole genome shotgun (WGS) entry which is preliminary data.</text>
</comment>
<dbReference type="EMBL" id="JXCL01000040">
    <property type="protein sequence ID" value="KIL12399.1"/>
    <property type="molecule type" value="Genomic_DNA"/>
</dbReference>
<dbReference type="Pfam" id="PF00460">
    <property type="entry name" value="Flg_bb_rod"/>
    <property type="match status" value="1"/>
</dbReference>
<protein>
    <recommendedName>
        <fullName evidence="3 6">Flagellar basal-body rod protein FlgC</fullName>
    </recommendedName>
</protein>
<evidence type="ECO:0000256" key="6">
    <source>
        <dbReference type="RuleBase" id="RU362062"/>
    </source>
</evidence>
<evidence type="ECO:0000256" key="3">
    <source>
        <dbReference type="ARBA" id="ARBA00017941"/>
    </source>
</evidence>
<reference evidence="9 11" key="1">
    <citation type="submission" date="2014-12" db="EMBL/GenBank/DDBJ databases">
        <title>Draft Genome Sequences of Five Spore-Forming Food Isolates of Bacillus pumilus.</title>
        <authorList>
            <person name="de Jong A."/>
            <person name="van Heel A.J."/>
            <person name="Montalban-Lopez M."/>
            <person name="Krawczyk A.O."/>
            <person name="Berendsen E.M."/>
            <person name="Wells-Bennik M."/>
            <person name="Kuipers O.P."/>
        </authorList>
    </citation>
    <scope>NUCLEOTIDE SEQUENCE [LARGE SCALE GENOMIC DNA]</scope>
    <source>
        <strain evidence="9 11">B4127</strain>
    </source>
</reference>
<keyword evidence="10" id="KW-0969">Cilium</keyword>
<evidence type="ECO:0000313" key="9">
    <source>
        <dbReference type="EMBL" id="KIL12399.1"/>
    </source>
</evidence>
<feature type="domain" description="Flagellar basal body rod protein N-terminal" evidence="7">
    <location>
        <begin position="9"/>
        <end position="37"/>
    </location>
</feature>
<dbReference type="PANTHER" id="PTHR30435">
    <property type="entry name" value="FLAGELLAR PROTEIN"/>
    <property type="match status" value="1"/>
</dbReference>
<evidence type="ECO:0000259" key="8">
    <source>
        <dbReference type="Pfam" id="PF06429"/>
    </source>
</evidence>
<proteinExistence type="inferred from homology"/>
<keyword evidence="4 6" id="KW-0975">Bacterial flagellum</keyword>
<dbReference type="InterPro" id="IPR010930">
    <property type="entry name" value="Flg_bb/hook_C_dom"/>
</dbReference>
<dbReference type="Proteomes" id="UP000031978">
    <property type="component" value="Unassembled WGS sequence"/>
</dbReference>
<dbReference type="EMBL" id="VKQA01000001">
    <property type="protein sequence ID" value="MDR4249450.1"/>
    <property type="molecule type" value="Genomic_DNA"/>
</dbReference>
<organism evidence="10 12">
    <name type="scientific">Bacillus pumilus</name>
    <name type="common">Bacillus mesentericus</name>
    <dbReference type="NCBI Taxonomy" id="1408"/>
    <lineage>
        <taxon>Bacteria</taxon>
        <taxon>Bacillati</taxon>
        <taxon>Bacillota</taxon>
        <taxon>Bacilli</taxon>
        <taxon>Bacillales</taxon>
        <taxon>Bacillaceae</taxon>
        <taxon>Bacillus</taxon>
    </lineage>
</organism>
<dbReference type="OMA" id="YVAYPNI"/>
<keyword evidence="10" id="KW-0966">Cell projection</keyword>
<gene>
    <name evidence="10" type="primary">flgC</name>
    <name evidence="9" type="ORF">B4127_1730</name>
    <name evidence="10" type="ORF">FO508_03685</name>
</gene>
<name>A0AAE3WI81_BACPU</name>